<dbReference type="GO" id="GO:0005509">
    <property type="term" value="F:calcium ion binding"/>
    <property type="evidence" value="ECO:0007669"/>
    <property type="project" value="InterPro"/>
</dbReference>
<dbReference type="SUPFAM" id="SSF51120">
    <property type="entry name" value="beta-Roll"/>
    <property type="match status" value="2"/>
</dbReference>
<accession>A0A212JP18</accession>
<dbReference type="PRINTS" id="PR00313">
    <property type="entry name" value="CABNDNGRPT"/>
</dbReference>
<evidence type="ECO:0000313" key="2">
    <source>
        <dbReference type="EMBL" id="SBW01179.1"/>
    </source>
</evidence>
<dbReference type="InterPro" id="IPR018511">
    <property type="entry name" value="Hemolysin-typ_Ca-bd_CS"/>
</dbReference>
<dbReference type="Pfam" id="PF00353">
    <property type="entry name" value="HemolysinCabind"/>
    <property type="match status" value="3"/>
</dbReference>
<protein>
    <submittedName>
        <fullName evidence="2">Uncharacterized protein</fullName>
    </submittedName>
</protein>
<gene>
    <name evidence="2" type="ORF">KL86DPRO_11912</name>
</gene>
<proteinExistence type="predicted"/>
<dbReference type="EMBL" id="FLUQ01000001">
    <property type="protein sequence ID" value="SBW01179.1"/>
    <property type="molecule type" value="Genomic_DNA"/>
</dbReference>
<dbReference type="InterPro" id="IPR001343">
    <property type="entry name" value="Hemolysn_Ca-bd"/>
</dbReference>
<dbReference type="PROSITE" id="PS00330">
    <property type="entry name" value="HEMOLYSIN_CALCIUM"/>
    <property type="match status" value="1"/>
</dbReference>
<reference evidence="2" key="1">
    <citation type="submission" date="2016-04" db="EMBL/GenBank/DDBJ databases">
        <authorList>
            <person name="Evans L.H."/>
            <person name="Alamgir A."/>
            <person name="Owens N."/>
            <person name="Weber N.D."/>
            <person name="Virtaneva K."/>
            <person name="Barbian K."/>
            <person name="Babar A."/>
            <person name="Rosenke K."/>
        </authorList>
    </citation>
    <scope>NUCLEOTIDE SEQUENCE</scope>
    <source>
        <strain evidence="2">86</strain>
    </source>
</reference>
<evidence type="ECO:0000256" key="1">
    <source>
        <dbReference type="SAM" id="MobiDB-lite"/>
    </source>
</evidence>
<dbReference type="Gene3D" id="2.150.10.10">
    <property type="entry name" value="Serralysin-like metalloprotease, C-terminal"/>
    <property type="match status" value="2"/>
</dbReference>
<feature type="region of interest" description="Disordered" evidence="1">
    <location>
        <begin position="2014"/>
        <end position="2033"/>
    </location>
</feature>
<dbReference type="InterPro" id="IPR011049">
    <property type="entry name" value="Serralysin-like_metalloprot_C"/>
</dbReference>
<sequence length="3793" mass="398079">MTAAGPGAGAGAPGSGSGEYADDPGALIDGIDRLGSLGTIYWGYDYEVPEQYLDENPSGGGSLSVITDLTLDPAGRIEVGVFEDARPYQYLESGQDIYRYGQMQFAFSGSGTTVCDFVNMTGFHVGAVIYLGDPTDPATPSITITDINQTVRVPADQFSNGGVFLEPPANSDADMDITSTLDIRAESSGNTAVVPGPSFVVIVDAVADLPDFKESTADGVVYSGPTKASEFEETREDGFIKHDMAEVLDDRAGVSVSIPIEVTATFYDYGKEDPTDVGEQHYILIQRPPAAADGTEWTCVVDGVTYGADDIITLKTKDGVPLADQNSDDFDGYADFFQIPVSNETLQQIQQANPDQDEPGATVTINAELQNDNYVKGMEQDEDNKDGEAGTADDKLIIWTGAMADEGEGSDRELRTDNNQSYTFNPAGKHELSIDIIDSTLNVNLGWFYEDGDGTKHGVSPHDVPGAVAGGTNDGKSAVVQIYLDGADANDHEYISEIILTYDSNLGTLDTTALQAAGWTVDPQPGANGKISVILTPPAGTTPDALPDGSVVFKPNADFSDQDIPVSYEITVVDGDSGASAVFSHDSVVYVDAVADRPTDADIDNTVDSGANCVAPGKTATVEGKAAFDDNDGSESHFVVVTLQQTYLDKGWSFTGLNDSLLSKDAINDHWLKQMGAPYETMAELEAALGDTTLANHDMLQALYDQMLSILTPGGNQGASADAQYLLIEAYPISGSDPLEYGVRFWASDGSGGLLDVTSDVDPDGSSRFDMGSGELIYDVQVTAPDAGAGSSEATLYTKAITVETETDGHKDGEYDYSNNIAVNENGADWTTIKSAEATSTLKIETALAFEGNNANKHGGEQVETVLDPNGAEAVANAGKITITHVNGVAGNTEDPALERVNAIMLTHDANGEGVIKVMDAWGNPAITIPEGGGLVFATKTLPDGTILYTGAYVVDADGDTIGTLMAKPTSGQTFDDFMSGIDLRYVPDSGSYSDVDVNIDIVASITDPNSGDTKVISSDPDWKADTDNDPSTVTFGDKIASGEYTQGDAIVRDDLTGGEAGLVVVDAVADKPVVTISTSTDPDKDAVDYARDANGTEYKAARPGDTVTLKGEVTFKDYQDGSEDHSILVQASNANGTVITIVINGVSYDVSDPANLPDGVTTVQHNGVTYFKVDVDNDVKDFNVSATVQVGDAATKDTPYSINIGGYAEEMGTDTDPRTSGGEVFDINNESTGLAPVTYNVAPAQGKLLFVAGSAYEGNDPNQHVDPLAPVSNKAKGLQISVSNGDNEQITKIYLQYDAEGQGVIKVGDVTIPSGTFITLGADGKYACTGIDANGNEVPVTLTTAQLANGTIKYVPFAESDSDAEVPIGIAATIVDPDSGDTVVSTNIDSLKTPDPDAAGKAILDEMTKGSDDGKGGEQIKIVDEDGSSKSSVVVDAVADRPVDLKVPEEATYPDKAGQTGVEKEAAAPGDTVSIDVTVGFKDYIDSSERQFIVVERPAVGKGDPQWSCAQSEGLLQPGDGNTYFRIEVTDEIDALVVQMGQNPAEGVYTKTFDNGITVTIEVDANGNWSAATVTTTVDLKVPETGINADYTEEVSVGGVAMETEGLQGIDANGKPKYTLDPSEELDTANNIAVNTDPVDVKIGVTESRPTIELEGPAVVYENNLPWAYTDEVNQPTGGPGSADRTEGVGAKVILHGMAGGESAKIVFTIDFAEGTAGKEDGPMGSIVIYEYDENGNIVYEDGNPKIAQEFEFTFNEDTNQWECTVSGIEGMWDADNDGKFDSDMYFRPGENYSDADLSLGYDSIVITDLESGHQNDGSYPLPQGTDPWTGEGLGEITVDAVAWKPDVNTDAGNVFNEQNYVKGAFDLEMKAEFRDFDGSESHYVLVQYTLDADLSGDFKAFINGLADLFGMDRAQAMKIVPVYEKNGMGHQISADLLIEACGADPADLDPAALSALLNQFGVSTLSELLNQFGVSFENGSLTVNIAMVTSDAYEGKTIDLWTGALAQDLPTDSDLNGATPDGSDPLTNNRGVTFNDNTLNVGVIDSSVGGGRVFMYDDNSVTAAVGRNIAATGVEIDLNINLGVNDTVTSITFDSVSADGTLTLTYTVEGVPHALNIPADLPNGTLTFGPGQLFESYEDYLAAAPTYRYDQNLYSDTDGSVHYTVGFEDTKSGETGTRSGTVEILVDAKAQMPTALDEAATNAMNQVDGVLPTFHEGSQSKITLSASFKDFGDGSEKHYIAIEAQGGWNVIFADGTKAEVYEVNGKSYFLIPVDEACAKGEGTWVINGVTYNVTGSDAEGYTVRASFMLEASKDLYTIEVNGKTISNCDEGLEYGALAIDYARGDKTDSGAEFNYENNYAFDHGGTLEIDITGGTGGHNIIDSRPTFENATPLAHEGIYDKYEDNGLLIIGDNNGKYLGEDITSVTITIPGDANGPMGTLEGHDKGEWTTTDGGKTWSLTIPGDGTGLRYVPDRYDDADVVKLDCTITYGNGETVSGTTYVTVDAVAQQPDHLAVLDPDYAGTGTTAAGMMGANNQVELTLKATFQDFDGSEGHYMLLEKLPGMSVDRAGVGEIMGPDGKVYFTIPVHDSEVDSNGNATVTVTVTVDGAALERLGGSGDIPSEDLGKGVTQYELATGALSREENYDGELDYDNNFGFAKGDPVAINVSTVSLSVSVSVNQAYDDAAEGWYNSRTGQDEAAPAKAGIIVFSAAGQDGNDVIESISLGQPVISGTTTPQGSLEFWNGSDWVAADAAHLPTIPGASVTWSNGTLVITPDFSDSVYNGIDPTDKAALSDKFLSLLADQFRVNPGEFKGDLDLPNQVVISDGASADKTDPNHKANMDVDAVAQIGDDPSISSMTYYDKAGQAVSGAGALQPGGTVAVEIDITGVFTDQTAEGNYILVEQQNNWNGNYETITLNINGVTKVYFQIPVSAADIANGSITVTIKAPAQASADGTVDLEVRGMSVDQIGSGEQTLDNNVAFSGSDKLTLKVGVVETDSAALQDVILVESTGAWVDLSLGDNLAQTLAENGETVIRTELTFTQAGPTPGVAVGDTIATVKYGDQIIEVKVTAIDGSGNITAKAVIDTPNGFDFDADFEMQLDPDYHNSNPIDVNTATTVKDASGAVNETAFENESTITVTATADAATSIDAADVDVAQNNVVAGHKAEITLNIVGDFPDTDGSEQHFFLVQLPVGASINGTALTTLPAGCGLDLADGPVYRVTAAEAAALKVLINGPDTAEPFVDDSSIKIVAESVETSNGDTAYSAAESVDVSTDGVEFNLAPATKGNATVDGSLNSLRADTASGNMLDANKVYDPDGDSMSVAKVNGNSLVGSAPWTVTTDNGVLTINANGTYSYKLTNPDFIGKETFTYTVKDALGAESGQLKLVVTVTDTNTPPKGVVSEVSGSIQPFYEGEIAFTDKDGDAVFLTTINGATASWMNDVWAVAGEYGTLEVTRTSADGGLTYTYSYKYLTNADAVPGNVDSFTYKGVDAYGEPTSSDGKLTITMETLEYTAQNGETVDGTGLPGWDSGAVIDGVGNNTIFAGDGNDVITGGNAGSNEIHAGAGNDVIRAGNMGDEIWADSGNNTIYGGAGDDTIYGGSGDNVIYGGTGNDTIYGGTGNNTIYGNDPTGGTGNNTIYAGGSEGTTSTVYGGDGNDEIYAGLGNDVLYGGGGSDTFIWRMENFGGDDVIKDFSFQSDQISFSDIFADVSGLEILFTQTGTPRSFAFEAENGASIEATFFNNTTLELNVSKDGASQTITVQSNGFYAMDQNLDASLANEILQQIIKEYGG</sequence>
<name>A0A212JP18_9DELT</name>
<organism evidence="2">
    <name type="scientific">uncultured delta proteobacterium</name>
    <dbReference type="NCBI Taxonomy" id="34034"/>
    <lineage>
        <taxon>Bacteria</taxon>
        <taxon>Deltaproteobacteria</taxon>
        <taxon>environmental samples</taxon>
    </lineage>
</organism>